<dbReference type="Pfam" id="PF00293">
    <property type="entry name" value="NUDIX"/>
    <property type="match status" value="1"/>
</dbReference>
<dbReference type="PROSITE" id="PS51462">
    <property type="entry name" value="NUDIX"/>
    <property type="match status" value="1"/>
</dbReference>
<dbReference type="SUPFAM" id="SSF55811">
    <property type="entry name" value="Nudix"/>
    <property type="match status" value="1"/>
</dbReference>
<sequence length="178" mass="20605">MHSHSTSHEEPIDWIDVHGKRILTLNKQMVHLFGLKHYAVHVFVINAKGELVLQRRRDDRFLQPGSWDTSVGGHVTSGESLLASARRETKEELRITSPLHALGQLDVIDKQKNYHNDERVAYYWCRTTQIPYYQRSEIAGLQAIPLGKVNAFIRSHQCSPMLVAGWKKFGKRFMERML</sequence>
<dbReference type="PANTHER" id="PTHR10885:SF20">
    <property type="entry name" value="NUDIX HYDROLASE DOMAIN-CONTAINING PROTEIN"/>
    <property type="match status" value="1"/>
</dbReference>
<dbReference type="EMBL" id="CP064981">
    <property type="protein sequence ID" value="QQR92170.1"/>
    <property type="molecule type" value="Genomic_DNA"/>
</dbReference>
<dbReference type="InterPro" id="IPR000086">
    <property type="entry name" value="NUDIX_hydrolase_dom"/>
</dbReference>
<organism evidence="2">
    <name type="scientific">Candidatus Iainarchaeum sp</name>
    <dbReference type="NCBI Taxonomy" id="3101447"/>
    <lineage>
        <taxon>Archaea</taxon>
        <taxon>Candidatus Iainarchaeota</taxon>
        <taxon>Candidatus Iainarchaeia</taxon>
        <taxon>Candidatus Iainarchaeales</taxon>
        <taxon>Candidatus Iainarchaeaceae</taxon>
        <taxon>Candidatus Iainarchaeum</taxon>
    </lineage>
</organism>
<dbReference type="PANTHER" id="PTHR10885">
    <property type="entry name" value="ISOPENTENYL-DIPHOSPHATE DELTA-ISOMERASE"/>
    <property type="match status" value="1"/>
</dbReference>
<proteinExistence type="predicted"/>
<gene>
    <name evidence="2" type="ORF">IPJ89_03340</name>
</gene>
<protein>
    <submittedName>
        <fullName evidence="2">NUDIX domain-containing protein</fullName>
    </submittedName>
</protein>
<dbReference type="GO" id="GO:0005737">
    <property type="term" value="C:cytoplasm"/>
    <property type="evidence" value="ECO:0007669"/>
    <property type="project" value="TreeGrafter"/>
</dbReference>
<dbReference type="AlphaFoldDB" id="A0A7T9DIV5"/>
<dbReference type="GO" id="GO:0004452">
    <property type="term" value="F:isopentenyl-diphosphate delta-isomerase activity"/>
    <property type="evidence" value="ECO:0007669"/>
    <property type="project" value="TreeGrafter"/>
</dbReference>
<dbReference type="Proteomes" id="UP000596004">
    <property type="component" value="Chromosome"/>
</dbReference>
<dbReference type="Gene3D" id="3.90.79.10">
    <property type="entry name" value="Nucleoside Triphosphate Pyrophosphohydrolase"/>
    <property type="match status" value="1"/>
</dbReference>
<accession>A0A7T9DIV5</accession>
<dbReference type="InterPro" id="IPR015797">
    <property type="entry name" value="NUDIX_hydrolase-like_dom_sf"/>
</dbReference>
<feature type="domain" description="Nudix hydrolase" evidence="1">
    <location>
        <begin position="35"/>
        <end position="175"/>
    </location>
</feature>
<reference evidence="2" key="1">
    <citation type="submission" date="2020-11" db="EMBL/GenBank/DDBJ databases">
        <title>Connecting structure to function with the recovery of over 1000 high-quality activated sludge metagenome-assembled genomes encoding full-length rRNA genes using long-read sequencing.</title>
        <authorList>
            <person name="Singleton C.M."/>
            <person name="Petriglieri F."/>
            <person name="Kristensen J.M."/>
            <person name="Kirkegaard R.H."/>
            <person name="Michaelsen T.Y."/>
            <person name="Andersen M.H."/>
            <person name="Karst S.M."/>
            <person name="Dueholm M.S."/>
            <person name="Nielsen P.H."/>
            <person name="Albertsen M."/>
        </authorList>
    </citation>
    <scope>NUCLEOTIDE SEQUENCE</scope>
    <source>
        <strain evidence="2">Fred_18-Q3-R57-64_BAT3C.431</strain>
    </source>
</reference>
<dbReference type="GO" id="GO:0009240">
    <property type="term" value="P:isopentenyl diphosphate biosynthetic process"/>
    <property type="evidence" value="ECO:0007669"/>
    <property type="project" value="TreeGrafter"/>
</dbReference>
<name>A0A7T9DIV5_9ARCH</name>
<evidence type="ECO:0000259" key="1">
    <source>
        <dbReference type="PROSITE" id="PS51462"/>
    </source>
</evidence>
<evidence type="ECO:0000313" key="2">
    <source>
        <dbReference type="EMBL" id="QQR92170.1"/>
    </source>
</evidence>